<sequence length="405" mass="46332">MHKNTLWFIFAILCIYFSLVLCEENSTTSVQEIESKDSHDIVKRSDITDLVEEEQGRTRRRHRHHLYAHWGFYGLAIAYLIKIKVVVVAFFVGSAIYLGLRYLWPHKCGVGSIYKEGSIVLDHPPSFAHHDHIPYSLDHDHYHDHHHHVDSSSSSFSSSGPTSFEPYSAYSSNAFSAESDGPPEGIPSDGPLEGFPGDGPFEGFPGDGPSFRSKRSVEKKDDVKTEVKETLKSLARQMVISEEQIGEFMFGFLGLDTSACRRRFICEMEFKSRANPLTSMAFRIIGRSFFAKYTNDQNPNGKANNFGECAAVNSECVFIENNEEFEPETEPTKEQDHNEEEEDHTETAEQQLETNNSENEVTTEDNYSLESNDIIEKENEKNLKAELRRNSFRRRFRGDRYLKLL</sequence>
<keyword evidence="3" id="KW-0732">Signal</keyword>
<evidence type="ECO:0000313" key="4">
    <source>
        <dbReference type="EMBL" id="KNC21265.1"/>
    </source>
</evidence>
<reference evidence="4 5" key="1">
    <citation type="journal article" date="2015" name="Nat. Commun.">
        <title>Lucilia cuprina genome unlocks parasitic fly biology to underpin future interventions.</title>
        <authorList>
            <person name="Anstead C.A."/>
            <person name="Korhonen P.K."/>
            <person name="Young N.D."/>
            <person name="Hall R.S."/>
            <person name="Jex A.R."/>
            <person name="Murali S.C."/>
            <person name="Hughes D.S."/>
            <person name="Lee S.F."/>
            <person name="Perry T."/>
            <person name="Stroehlein A.J."/>
            <person name="Ansell B.R."/>
            <person name="Breugelmans B."/>
            <person name="Hofmann A."/>
            <person name="Qu J."/>
            <person name="Dugan S."/>
            <person name="Lee S.L."/>
            <person name="Chao H."/>
            <person name="Dinh H."/>
            <person name="Han Y."/>
            <person name="Doddapaneni H.V."/>
            <person name="Worley K.C."/>
            <person name="Muzny D.M."/>
            <person name="Ioannidis P."/>
            <person name="Waterhouse R.M."/>
            <person name="Zdobnov E.M."/>
            <person name="James P.J."/>
            <person name="Bagnall N.H."/>
            <person name="Kotze A.C."/>
            <person name="Gibbs R.A."/>
            <person name="Richards S."/>
            <person name="Batterham P."/>
            <person name="Gasser R.B."/>
        </authorList>
    </citation>
    <scope>NUCLEOTIDE SEQUENCE [LARGE SCALE GENOMIC DNA]</scope>
    <source>
        <strain evidence="4 5">LS</strain>
        <tissue evidence="4">Full body</tissue>
    </source>
</reference>
<feature type="chain" id="PRO_5005534788" evidence="3">
    <location>
        <begin position="23"/>
        <end position="405"/>
    </location>
</feature>
<keyword evidence="2" id="KW-1133">Transmembrane helix</keyword>
<feature type="compositionally biased region" description="Low complexity" evidence="1">
    <location>
        <begin position="189"/>
        <end position="209"/>
    </location>
</feature>
<proteinExistence type="predicted"/>
<comment type="caution">
    <text evidence="4">The sequence shown here is derived from an EMBL/GenBank/DDBJ whole genome shotgun (WGS) entry which is preliminary data.</text>
</comment>
<feature type="compositionally biased region" description="Low complexity" evidence="1">
    <location>
        <begin position="348"/>
        <end position="366"/>
    </location>
</feature>
<dbReference type="Proteomes" id="UP000037069">
    <property type="component" value="Unassembled WGS sequence"/>
</dbReference>
<organism evidence="4 5">
    <name type="scientific">Lucilia cuprina</name>
    <name type="common">Green bottle fly</name>
    <name type="synonym">Australian sheep blowfly</name>
    <dbReference type="NCBI Taxonomy" id="7375"/>
    <lineage>
        <taxon>Eukaryota</taxon>
        <taxon>Metazoa</taxon>
        <taxon>Ecdysozoa</taxon>
        <taxon>Arthropoda</taxon>
        <taxon>Hexapoda</taxon>
        <taxon>Insecta</taxon>
        <taxon>Pterygota</taxon>
        <taxon>Neoptera</taxon>
        <taxon>Endopterygota</taxon>
        <taxon>Diptera</taxon>
        <taxon>Brachycera</taxon>
        <taxon>Muscomorpha</taxon>
        <taxon>Oestroidea</taxon>
        <taxon>Calliphoridae</taxon>
        <taxon>Luciliinae</taxon>
        <taxon>Lucilia</taxon>
    </lineage>
</organism>
<name>A0A0L0BMB0_LUCCU</name>
<dbReference type="AlphaFoldDB" id="A0A0L0BMB0"/>
<evidence type="ECO:0000256" key="2">
    <source>
        <dbReference type="SAM" id="Phobius"/>
    </source>
</evidence>
<keyword evidence="2" id="KW-0812">Transmembrane</keyword>
<feature type="region of interest" description="Disordered" evidence="1">
    <location>
        <begin position="174"/>
        <end position="223"/>
    </location>
</feature>
<feature type="transmembrane region" description="Helical" evidence="2">
    <location>
        <begin position="70"/>
        <end position="98"/>
    </location>
</feature>
<evidence type="ECO:0000256" key="3">
    <source>
        <dbReference type="SAM" id="SignalP"/>
    </source>
</evidence>
<keyword evidence="5" id="KW-1185">Reference proteome</keyword>
<dbReference type="OMA" id="EMEFRSK"/>
<dbReference type="EMBL" id="JRES01001642">
    <property type="protein sequence ID" value="KNC21265.1"/>
    <property type="molecule type" value="Genomic_DNA"/>
</dbReference>
<dbReference type="OrthoDB" id="7737307at2759"/>
<accession>A0A0L0BMB0</accession>
<evidence type="ECO:0000313" key="5">
    <source>
        <dbReference type="Proteomes" id="UP000037069"/>
    </source>
</evidence>
<feature type="signal peptide" evidence="3">
    <location>
        <begin position="1"/>
        <end position="22"/>
    </location>
</feature>
<keyword evidence="2" id="KW-0472">Membrane</keyword>
<feature type="region of interest" description="Disordered" evidence="1">
    <location>
        <begin position="324"/>
        <end position="373"/>
    </location>
</feature>
<gene>
    <name evidence="4" type="ORF">FF38_13912</name>
</gene>
<evidence type="ECO:0000256" key="1">
    <source>
        <dbReference type="SAM" id="MobiDB-lite"/>
    </source>
</evidence>
<protein>
    <submittedName>
        <fullName evidence="4">Uncharacterized protein</fullName>
    </submittedName>
</protein>